<comment type="caution">
    <text evidence="2">The sequence shown here is derived from an EMBL/GenBank/DDBJ whole genome shotgun (WGS) entry which is preliminary data.</text>
</comment>
<evidence type="ECO:0000256" key="1">
    <source>
        <dbReference type="SAM" id="MobiDB-lite"/>
    </source>
</evidence>
<reference evidence="2 3" key="2">
    <citation type="submission" date="2015-05" db="EMBL/GenBank/DDBJ databases">
        <authorList>
            <person name="Morales-Cruz A."/>
            <person name="Amrine K.C."/>
            <person name="Cantu D."/>
        </authorList>
    </citation>
    <scope>NUCLEOTIDE SEQUENCE [LARGE SCALE GENOMIC DNA]</scope>
    <source>
        <strain evidence="2">DA912</strain>
    </source>
</reference>
<feature type="region of interest" description="Disordered" evidence="1">
    <location>
        <begin position="1"/>
        <end position="108"/>
    </location>
</feature>
<dbReference type="SUPFAM" id="SSF53335">
    <property type="entry name" value="S-adenosyl-L-methionine-dependent methyltransferases"/>
    <property type="match status" value="1"/>
</dbReference>
<evidence type="ECO:0000313" key="3">
    <source>
        <dbReference type="Proteomes" id="UP000034680"/>
    </source>
</evidence>
<dbReference type="OrthoDB" id="3902588at2759"/>
<evidence type="ECO:0008006" key="4">
    <source>
        <dbReference type="Google" id="ProtNLM"/>
    </source>
</evidence>
<evidence type="ECO:0000313" key="2">
    <source>
        <dbReference type="EMBL" id="KKY30535.1"/>
    </source>
</evidence>
<feature type="region of interest" description="Disordered" evidence="1">
    <location>
        <begin position="611"/>
        <end position="635"/>
    </location>
</feature>
<dbReference type="Gene3D" id="3.40.50.150">
    <property type="entry name" value="Vaccinia Virus protein VP39"/>
    <property type="match status" value="1"/>
</dbReference>
<feature type="compositionally biased region" description="Basic and acidic residues" evidence="1">
    <location>
        <begin position="35"/>
        <end position="46"/>
    </location>
</feature>
<feature type="region of interest" description="Disordered" evidence="1">
    <location>
        <begin position="212"/>
        <end position="256"/>
    </location>
</feature>
<dbReference type="InterPro" id="IPR029063">
    <property type="entry name" value="SAM-dependent_MTases_sf"/>
</dbReference>
<reference evidence="2 3" key="1">
    <citation type="submission" date="2015-05" db="EMBL/GenBank/DDBJ databases">
        <title>Distinctive expansion of gene families associated with plant cell wall degradation and secondary metabolism in the genomes of grapevine trunk pathogens.</title>
        <authorList>
            <person name="Lawrence D.P."/>
            <person name="Travadon R."/>
            <person name="Rolshausen P.E."/>
            <person name="Baumgartner K."/>
        </authorList>
    </citation>
    <scope>NUCLEOTIDE SEQUENCE [LARGE SCALE GENOMIC DNA]</scope>
    <source>
        <strain evidence="2">DA912</strain>
    </source>
</reference>
<keyword evidence="3" id="KW-1185">Reference proteome</keyword>
<accession>A0A0G2HQS8</accession>
<dbReference type="Proteomes" id="UP000034680">
    <property type="component" value="Unassembled WGS sequence"/>
</dbReference>
<gene>
    <name evidence="2" type="ORF">UCDDA912_g09516</name>
</gene>
<feature type="compositionally biased region" description="Polar residues" evidence="1">
    <location>
        <begin position="84"/>
        <end position="93"/>
    </location>
</feature>
<protein>
    <recommendedName>
        <fullName evidence="4">Methyltransferase type 11 domain-containing protein</fullName>
    </recommendedName>
</protein>
<name>A0A0G2HQS8_9PEZI</name>
<dbReference type="AlphaFoldDB" id="A0A0G2HQS8"/>
<dbReference type="EMBL" id="LCUC01000472">
    <property type="protein sequence ID" value="KKY30535.1"/>
    <property type="molecule type" value="Genomic_DNA"/>
</dbReference>
<feature type="compositionally biased region" description="Basic and acidic residues" evidence="1">
    <location>
        <begin position="8"/>
        <end position="28"/>
    </location>
</feature>
<feature type="compositionally biased region" description="Low complexity" evidence="1">
    <location>
        <begin position="47"/>
        <end position="68"/>
    </location>
</feature>
<sequence length="692" mass="75367">MFDVDWSDPNRESVGDRRARKQKEKDLGENATNKDNGDKDSKKDEQSSQASGSGSVRSSMSSVEKQFGFFGGKNRKKGRVLGANKSTASSMTGAPTIPEQEPTEDNNIIDPLTEASSIVPQDTQSVDIEDRHSAVSARPCSSFTEAAFNTWNENPPGGSLLGYDMASPKPGLKSTLTQDLGDGASFITKTIEVKSQPRDKKDPDYLISKVTLSVGSSEHEPKDLSAKPTPWQPHPQATGATHGLETVPESPSASNLEDARHLAPMITDLSLSPATNQAPSVGEEPKLSLKRKPKAPLKAPAIVPACQQHVGNPDLWKAPEVWEYSASEPEVSPVEEAVVPIGPDEINQLALDLASMQREASRMLEASPRTILLRLKASWGDQDLHVAVENGTETMQEDIDVAVDQALMYKELEMDRKRWMLSALHHMEANTQPSTAISKPKVKPKVQKILSLFDSQAATSYLAISNPGVPIYHLSSDPLSHRRYPNIHPMTCPAISASAVGVATEAFSAVSCLPIVSILPSSDLPRLLQNTFRVLAPGGFLNMVIVDPLPSPASAGPKLRQWLDENLIFNLEQQFRCTNPSRNFPVWLQEAGLRAKGSVITTTRFQAIIPQSHAGDSSGDGRSSGGSGGDSEPATMRELRAVVGRMLWREIWGPFVGADKWWWEVPKIIDECVGRETYWEYSVIAACKESEA</sequence>
<proteinExistence type="predicted"/>
<feature type="region of interest" description="Disordered" evidence="1">
    <location>
        <begin position="270"/>
        <end position="289"/>
    </location>
</feature>
<feature type="compositionally biased region" description="Polar residues" evidence="1">
    <location>
        <begin position="270"/>
        <end position="279"/>
    </location>
</feature>
<organism evidence="2 3">
    <name type="scientific">Diaporthe ampelina</name>
    <dbReference type="NCBI Taxonomy" id="1214573"/>
    <lineage>
        <taxon>Eukaryota</taxon>
        <taxon>Fungi</taxon>
        <taxon>Dikarya</taxon>
        <taxon>Ascomycota</taxon>
        <taxon>Pezizomycotina</taxon>
        <taxon>Sordariomycetes</taxon>
        <taxon>Sordariomycetidae</taxon>
        <taxon>Diaporthales</taxon>
        <taxon>Diaporthaceae</taxon>
        <taxon>Diaporthe</taxon>
    </lineage>
</organism>